<dbReference type="Gene3D" id="1.20.1250.20">
    <property type="entry name" value="MFS general substrate transporter like domains"/>
    <property type="match status" value="2"/>
</dbReference>
<dbReference type="GO" id="GO:0022857">
    <property type="term" value="F:transmembrane transporter activity"/>
    <property type="evidence" value="ECO:0007669"/>
    <property type="project" value="InterPro"/>
</dbReference>
<dbReference type="InterPro" id="IPR036259">
    <property type="entry name" value="MFS_trans_sf"/>
</dbReference>
<accession>A0AAV9G882</accession>
<protein>
    <submittedName>
        <fullName evidence="8">MFS general substrate transporter</fullName>
    </submittedName>
</protein>
<dbReference type="SUPFAM" id="SSF103473">
    <property type="entry name" value="MFS general substrate transporter"/>
    <property type="match status" value="1"/>
</dbReference>
<feature type="transmembrane region" description="Helical" evidence="6">
    <location>
        <begin position="376"/>
        <end position="399"/>
    </location>
</feature>
<reference evidence="8" key="2">
    <citation type="submission" date="2023-05" db="EMBL/GenBank/DDBJ databases">
        <authorList>
            <consortium name="Lawrence Berkeley National Laboratory"/>
            <person name="Steindorff A."/>
            <person name="Hensen N."/>
            <person name="Bonometti L."/>
            <person name="Westerberg I."/>
            <person name="Brannstrom I.O."/>
            <person name="Guillou S."/>
            <person name="Cros-Aarteil S."/>
            <person name="Calhoun S."/>
            <person name="Haridas S."/>
            <person name="Kuo A."/>
            <person name="Mondo S."/>
            <person name="Pangilinan J."/>
            <person name="Riley R."/>
            <person name="Labutti K."/>
            <person name="Andreopoulos B."/>
            <person name="Lipzen A."/>
            <person name="Chen C."/>
            <person name="Yanf M."/>
            <person name="Daum C."/>
            <person name="Ng V."/>
            <person name="Clum A."/>
            <person name="Ohm R."/>
            <person name="Martin F."/>
            <person name="Silar P."/>
            <person name="Natvig D."/>
            <person name="Lalanne C."/>
            <person name="Gautier V."/>
            <person name="Ament-Velasquez S.L."/>
            <person name="Kruys A."/>
            <person name="Hutchinson M.I."/>
            <person name="Powell A.J."/>
            <person name="Barry K."/>
            <person name="Miller A.N."/>
            <person name="Grigoriev I.V."/>
            <person name="Debuchy R."/>
            <person name="Gladieux P."/>
            <person name="Thoren M.H."/>
            <person name="Johannesson H."/>
        </authorList>
    </citation>
    <scope>NUCLEOTIDE SEQUENCE</scope>
    <source>
        <strain evidence="8">PSN243</strain>
    </source>
</reference>
<evidence type="ECO:0000256" key="6">
    <source>
        <dbReference type="SAM" id="Phobius"/>
    </source>
</evidence>
<feature type="transmembrane region" description="Helical" evidence="6">
    <location>
        <begin position="411"/>
        <end position="431"/>
    </location>
</feature>
<sequence length="501" mass="55547">MSPSSDPILEGELAIGKNEFTTIALPADPDNGLSDAEKAEIDRKLVWRIDLFMIPWLCLLYLIAFLDRTNIGNAKIADLTNDVPMTDTEYNLSLTIFFISYAASEVLANILLKACRPSVFLPVTMILWGLCMLGMGFVKNWGGIMAARFFLGVTEAGLFPGVNYLLSCWYRRDEIAIRMAIFFSAAALSGSFGGLLAAAIQKMDGLGGYSGWRWIFIIEGALTVVVAIMSFWLVHDFPDDAKFLSDDDRDRVLRRLAQDKQSSARHEEFKMAYVWSALRDWKTYASMLIYMGPLMPLYSISLFLPTIIANLSFTDKTQIIKNQLLSVPPYAGGCVITVLVGFLSDRHRKRGIYNIILAPVGVVGFIMLIASQKPGVQYVGTFLAVIGIYATIPTTIAWVANNVEGVYKRGVVLGVMIGWGNMNGIVSSNVWSDKPRFVLGHATCIAYLAVCLCGGSVLFHVLLSRENAKRRAGQRDHWVEGKTDADLDLLGDNRPDFYYTL</sequence>
<feature type="transmembrane region" description="Helical" evidence="6">
    <location>
        <begin position="437"/>
        <end position="463"/>
    </location>
</feature>
<organism evidence="8 9">
    <name type="scientific">Podospora aff. communis PSN243</name>
    <dbReference type="NCBI Taxonomy" id="3040156"/>
    <lineage>
        <taxon>Eukaryota</taxon>
        <taxon>Fungi</taxon>
        <taxon>Dikarya</taxon>
        <taxon>Ascomycota</taxon>
        <taxon>Pezizomycotina</taxon>
        <taxon>Sordariomycetes</taxon>
        <taxon>Sordariomycetidae</taxon>
        <taxon>Sordariales</taxon>
        <taxon>Podosporaceae</taxon>
        <taxon>Podospora</taxon>
    </lineage>
</organism>
<dbReference type="FunFam" id="1.20.1250.20:FF:000034">
    <property type="entry name" value="MFS general substrate transporter"/>
    <property type="match status" value="1"/>
</dbReference>
<dbReference type="Pfam" id="PF07690">
    <property type="entry name" value="MFS_1"/>
    <property type="match status" value="1"/>
</dbReference>
<feature type="transmembrane region" description="Helical" evidence="6">
    <location>
        <begin position="92"/>
        <end position="112"/>
    </location>
</feature>
<evidence type="ECO:0000256" key="2">
    <source>
        <dbReference type="ARBA" id="ARBA00022448"/>
    </source>
</evidence>
<dbReference type="Proteomes" id="UP001321760">
    <property type="component" value="Unassembled WGS sequence"/>
</dbReference>
<dbReference type="InterPro" id="IPR011701">
    <property type="entry name" value="MFS"/>
</dbReference>
<dbReference type="FunFam" id="1.20.1250.20:FF:000068">
    <property type="entry name" value="MFS general substrate transporter"/>
    <property type="match status" value="1"/>
</dbReference>
<dbReference type="InterPro" id="IPR020846">
    <property type="entry name" value="MFS_dom"/>
</dbReference>
<feature type="transmembrane region" description="Helical" evidence="6">
    <location>
        <begin position="45"/>
        <end position="66"/>
    </location>
</feature>
<evidence type="ECO:0000256" key="5">
    <source>
        <dbReference type="ARBA" id="ARBA00023136"/>
    </source>
</evidence>
<keyword evidence="2" id="KW-0813">Transport</keyword>
<dbReference type="PROSITE" id="PS50850">
    <property type="entry name" value="MFS"/>
    <property type="match status" value="1"/>
</dbReference>
<keyword evidence="3 6" id="KW-0812">Transmembrane</keyword>
<keyword evidence="9" id="KW-1185">Reference proteome</keyword>
<comment type="caution">
    <text evidence="8">The sequence shown here is derived from an EMBL/GenBank/DDBJ whole genome shotgun (WGS) entry which is preliminary data.</text>
</comment>
<dbReference type="AlphaFoldDB" id="A0AAV9G882"/>
<keyword evidence="5 6" id="KW-0472">Membrane</keyword>
<feature type="domain" description="Major facilitator superfamily (MFS) profile" evidence="7">
    <location>
        <begin position="53"/>
        <end position="468"/>
    </location>
</feature>
<dbReference type="PANTHER" id="PTHR43791">
    <property type="entry name" value="PERMEASE-RELATED"/>
    <property type="match status" value="1"/>
</dbReference>
<proteinExistence type="predicted"/>
<feature type="transmembrane region" description="Helical" evidence="6">
    <location>
        <begin position="288"/>
        <end position="313"/>
    </location>
</feature>
<evidence type="ECO:0000259" key="7">
    <source>
        <dbReference type="PROSITE" id="PS50850"/>
    </source>
</evidence>
<feature type="transmembrane region" description="Helical" evidence="6">
    <location>
        <begin position="212"/>
        <end position="234"/>
    </location>
</feature>
<feature type="transmembrane region" description="Helical" evidence="6">
    <location>
        <begin position="119"/>
        <end position="138"/>
    </location>
</feature>
<feature type="transmembrane region" description="Helical" evidence="6">
    <location>
        <begin position="144"/>
        <end position="167"/>
    </location>
</feature>
<dbReference type="EMBL" id="MU865980">
    <property type="protein sequence ID" value="KAK4444240.1"/>
    <property type="molecule type" value="Genomic_DNA"/>
</dbReference>
<reference evidence="8" key="1">
    <citation type="journal article" date="2023" name="Mol. Phylogenet. Evol.">
        <title>Genome-scale phylogeny and comparative genomics of the fungal order Sordariales.</title>
        <authorList>
            <person name="Hensen N."/>
            <person name="Bonometti L."/>
            <person name="Westerberg I."/>
            <person name="Brannstrom I.O."/>
            <person name="Guillou S."/>
            <person name="Cros-Aarteil S."/>
            <person name="Calhoun S."/>
            <person name="Haridas S."/>
            <person name="Kuo A."/>
            <person name="Mondo S."/>
            <person name="Pangilinan J."/>
            <person name="Riley R."/>
            <person name="LaButti K."/>
            <person name="Andreopoulos B."/>
            <person name="Lipzen A."/>
            <person name="Chen C."/>
            <person name="Yan M."/>
            <person name="Daum C."/>
            <person name="Ng V."/>
            <person name="Clum A."/>
            <person name="Steindorff A."/>
            <person name="Ohm R.A."/>
            <person name="Martin F."/>
            <person name="Silar P."/>
            <person name="Natvig D.O."/>
            <person name="Lalanne C."/>
            <person name="Gautier V."/>
            <person name="Ament-Velasquez S.L."/>
            <person name="Kruys A."/>
            <person name="Hutchinson M.I."/>
            <person name="Powell A.J."/>
            <person name="Barry K."/>
            <person name="Miller A.N."/>
            <person name="Grigoriev I.V."/>
            <person name="Debuchy R."/>
            <person name="Gladieux P."/>
            <person name="Hiltunen Thoren M."/>
            <person name="Johannesson H."/>
        </authorList>
    </citation>
    <scope>NUCLEOTIDE SEQUENCE</scope>
    <source>
        <strain evidence="8">PSN243</strain>
    </source>
</reference>
<feature type="transmembrane region" description="Helical" evidence="6">
    <location>
        <begin position="179"/>
        <end position="200"/>
    </location>
</feature>
<dbReference type="PANTHER" id="PTHR43791:SF19">
    <property type="entry name" value="TRANSPORTER, PUTATIVE (AFU_ORTHOLOGUE AFUA_1G01812)-RELATED"/>
    <property type="match status" value="1"/>
</dbReference>
<keyword evidence="4 6" id="KW-1133">Transmembrane helix</keyword>
<feature type="transmembrane region" description="Helical" evidence="6">
    <location>
        <begin position="351"/>
        <end position="370"/>
    </location>
</feature>
<evidence type="ECO:0000313" key="8">
    <source>
        <dbReference type="EMBL" id="KAK4444240.1"/>
    </source>
</evidence>
<gene>
    <name evidence="8" type="ORF">QBC34DRAFT_415691</name>
</gene>
<name>A0AAV9G882_9PEZI</name>
<dbReference type="GO" id="GO:0016020">
    <property type="term" value="C:membrane"/>
    <property type="evidence" value="ECO:0007669"/>
    <property type="project" value="UniProtKB-SubCell"/>
</dbReference>
<evidence type="ECO:0000256" key="4">
    <source>
        <dbReference type="ARBA" id="ARBA00022989"/>
    </source>
</evidence>
<evidence type="ECO:0000256" key="3">
    <source>
        <dbReference type="ARBA" id="ARBA00022692"/>
    </source>
</evidence>
<evidence type="ECO:0000313" key="9">
    <source>
        <dbReference type="Proteomes" id="UP001321760"/>
    </source>
</evidence>
<feature type="transmembrane region" description="Helical" evidence="6">
    <location>
        <begin position="325"/>
        <end position="344"/>
    </location>
</feature>
<evidence type="ECO:0000256" key="1">
    <source>
        <dbReference type="ARBA" id="ARBA00004141"/>
    </source>
</evidence>
<comment type="subcellular location">
    <subcellularLocation>
        <location evidence="1">Membrane</location>
        <topology evidence="1">Multi-pass membrane protein</topology>
    </subcellularLocation>
</comment>